<name>A0A098AVY1_DESHA</name>
<evidence type="ECO:0000256" key="3">
    <source>
        <dbReference type="ARBA" id="ARBA00023163"/>
    </source>
</evidence>
<dbReference type="InterPro" id="IPR020449">
    <property type="entry name" value="Tscrpt_reg_AraC-type_HTH"/>
</dbReference>
<gene>
    <name evidence="5" type="ORF">DPCES_0393</name>
</gene>
<keyword evidence="1" id="KW-0805">Transcription regulation</keyword>
<evidence type="ECO:0000256" key="1">
    <source>
        <dbReference type="ARBA" id="ARBA00023015"/>
    </source>
</evidence>
<reference evidence="5" key="1">
    <citation type="submission" date="2014-07" db="EMBL/GenBank/DDBJ databases">
        <authorList>
            <person name="Hornung V.Bastian."/>
        </authorList>
    </citation>
    <scope>NUCLEOTIDE SEQUENCE</scope>
    <source>
        <strain evidence="5">PCE-S</strain>
    </source>
</reference>
<dbReference type="PANTHER" id="PTHR43280">
    <property type="entry name" value="ARAC-FAMILY TRANSCRIPTIONAL REGULATOR"/>
    <property type="match status" value="1"/>
</dbReference>
<dbReference type="PATRIC" id="fig|49338.4.peg.420"/>
<keyword evidence="2" id="KW-0238">DNA-binding</keyword>
<organism evidence="5">
    <name type="scientific">Desulfitobacterium hafniense</name>
    <name type="common">Desulfitobacterium frappieri</name>
    <dbReference type="NCBI Taxonomy" id="49338"/>
    <lineage>
        <taxon>Bacteria</taxon>
        <taxon>Bacillati</taxon>
        <taxon>Bacillota</taxon>
        <taxon>Clostridia</taxon>
        <taxon>Eubacteriales</taxon>
        <taxon>Desulfitobacteriaceae</taxon>
        <taxon>Desulfitobacterium</taxon>
    </lineage>
</organism>
<accession>A0A098AVY1</accession>
<dbReference type="PRINTS" id="PR00032">
    <property type="entry name" value="HTHARAC"/>
</dbReference>
<dbReference type="SMART" id="SM00342">
    <property type="entry name" value="HTH_ARAC"/>
    <property type="match status" value="1"/>
</dbReference>
<dbReference type="InterPro" id="IPR018060">
    <property type="entry name" value="HTH_AraC"/>
</dbReference>
<dbReference type="SUPFAM" id="SSF46689">
    <property type="entry name" value="Homeodomain-like"/>
    <property type="match status" value="1"/>
</dbReference>
<feature type="domain" description="HTH araC/xylS-type" evidence="4">
    <location>
        <begin position="176"/>
        <end position="274"/>
    </location>
</feature>
<dbReference type="PROSITE" id="PS01124">
    <property type="entry name" value="HTH_ARAC_FAMILY_2"/>
    <property type="match status" value="1"/>
</dbReference>
<dbReference type="Gene3D" id="1.10.10.60">
    <property type="entry name" value="Homeodomain-like"/>
    <property type="match status" value="2"/>
</dbReference>
<dbReference type="EMBL" id="LK996017">
    <property type="protein sequence ID" value="CDX00280.1"/>
    <property type="molecule type" value="Genomic_DNA"/>
</dbReference>
<dbReference type="SUPFAM" id="SSF51215">
    <property type="entry name" value="Regulatory protein AraC"/>
    <property type="match status" value="1"/>
</dbReference>
<dbReference type="GO" id="GO:0003700">
    <property type="term" value="F:DNA-binding transcription factor activity"/>
    <property type="evidence" value="ECO:0007669"/>
    <property type="project" value="InterPro"/>
</dbReference>
<proteinExistence type="predicted"/>
<protein>
    <submittedName>
        <fullName evidence="5">AraC transcriptional regulator</fullName>
    </submittedName>
</protein>
<dbReference type="InterPro" id="IPR009057">
    <property type="entry name" value="Homeodomain-like_sf"/>
</dbReference>
<sequence length="279" mass="31748">MKGDVKMEFELNELVERFTNISIRVEGVYNYKIDPGTAGWQKAAPFPGFIFPLRGKAQYRFDGTPYTASIGRVVHGGASMSLDKQVLGDTKWEYISVLYDIRTSETKGICLPEVHFELTPGNSPRLQELLGRLYRTFNQPGSIPAFQAENLFRCVLEEVFVCARNQTNHGAQVLFEQVSSYIQDHFMDSLTVHGLAEQNEVTENRLFYVFSKYAGMGPGDYLIACRLNRAKELLTTIGAPISEVAKSIGYSDPLYFSRSFRKRFKMSPSEFREKFRNNP</sequence>
<evidence type="ECO:0000313" key="5">
    <source>
        <dbReference type="EMBL" id="CDX00280.1"/>
    </source>
</evidence>
<dbReference type="InterPro" id="IPR037923">
    <property type="entry name" value="HTH-like"/>
</dbReference>
<evidence type="ECO:0000259" key="4">
    <source>
        <dbReference type="PROSITE" id="PS01124"/>
    </source>
</evidence>
<evidence type="ECO:0000256" key="2">
    <source>
        <dbReference type="ARBA" id="ARBA00023125"/>
    </source>
</evidence>
<dbReference type="PANTHER" id="PTHR43280:SF29">
    <property type="entry name" value="ARAC-FAMILY TRANSCRIPTIONAL REGULATOR"/>
    <property type="match status" value="1"/>
</dbReference>
<keyword evidence="3" id="KW-0804">Transcription</keyword>
<dbReference type="AlphaFoldDB" id="A0A098AVY1"/>
<dbReference type="Pfam" id="PF12833">
    <property type="entry name" value="HTH_18"/>
    <property type="match status" value="1"/>
</dbReference>
<dbReference type="GO" id="GO:0043565">
    <property type="term" value="F:sequence-specific DNA binding"/>
    <property type="evidence" value="ECO:0007669"/>
    <property type="project" value="InterPro"/>
</dbReference>